<dbReference type="Pfam" id="PF19864">
    <property type="entry name" value="Radical_SAM_N2"/>
    <property type="match status" value="1"/>
</dbReference>
<proteinExistence type="predicted"/>
<dbReference type="EMBL" id="CP034791">
    <property type="protein sequence ID" value="AZT89794.1"/>
    <property type="molecule type" value="Genomic_DNA"/>
</dbReference>
<dbReference type="InterPro" id="IPR058240">
    <property type="entry name" value="rSAM_sf"/>
</dbReference>
<evidence type="ECO:0000259" key="2">
    <source>
        <dbReference type="PROSITE" id="PS51918"/>
    </source>
</evidence>
<dbReference type="Gene3D" id="3.80.30.20">
    <property type="entry name" value="tm_1862 like domain"/>
    <property type="match status" value="1"/>
</dbReference>
<dbReference type="Gene3D" id="3.40.50.280">
    <property type="entry name" value="Cobalamin-binding domain"/>
    <property type="match status" value="1"/>
</dbReference>
<keyword evidence="1" id="KW-0175">Coiled coil</keyword>
<dbReference type="GO" id="GO:0051536">
    <property type="term" value="F:iron-sulfur cluster binding"/>
    <property type="evidence" value="ECO:0007669"/>
    <property type="project" value="InterPro"/>
</dbReference>
<accession>A0A3T0D3S1</accession>
<dbReference type="CDD" id="cd01335">
    <property type="entry name" value="Radical_SAM"/>
    <property type="match status" value="1"/>
</dbReference>
<dbReference type="RefSeq" id="WP_127351381.1">
    <property type="nucleotide sequence ID" value="NZ_CP034791.1"/>
</dbReference>
<dbReference type="SMART" id="SM00729">
    <property type="entry name" value="Elp3"/>
    <property type="match status" value="1"/>
</dbReference>
<gene>
    <name evidence="3" type="ORF">ELD05_03505</name>
</gene>
<evidence type="ECO:0000313" key="4">
    <source>
        <dbReference type="Proteomes" id="UP000282930"/>
    </source>
</evidence>
<dbReference type="NCBIfam" id="TIGR03960">
    <property type="entry name" value="rSAM_fuse_unch"/>
    <property type="match status" value="1"/>
</dbReference>
<dbReference type="SFLD" id="SFLDG01082">
    <property type="entry name" value="B12-binding_domain_containing"/>
    <property type="match status" value="1"/>
</dbReference>
<dbReference type="KEGG" id="ccha:ELD05_03505"/>
<reference evidence="3 4" key="1">
    <citation type="submission" date="2018-12" db="EMBL/GenBank/DDBJ databases">
        <title>Genome sequence from the cellulolytic species, Caldicellulosiruptor changbaiensis.</title>
        <authorList>
            <person name="Blumer-Schuette S.E."/>
            <person name="Mendoza C."/>
        </authorList>
    </citation>
    <scope>NUCLEOTIDE SEQUENCE [LARGE SCALE GENOMIC DNA]</scope>
    <source>
        <strain evidence="3 4">CBS-Z</strain>
    </source>
</reference>
<evidence type="ECO:0000313" key="3">
    <source>
        <dbReference type="EMBL" id="AZT89794.1"/>
    </source>
</evidence>
<sequence length="615" mass="71447">MIVKDKVFKLLYNVEKPGRYIGNEINMVEKDPKKVDIRFAFCFPDIYEIGMSHLGLKILYHLLNEREDVYCERAFMPWVDMQEKMQKDGVKLFTLETFTTLDEFDIIGFSLSYEMSYTNVLKMLKLSGIPLESKNRPKGMPIVIAGGPCTYNPEPLWEFIDVFVIGEGEEVILEFVDLFERYKFSDMSKEEFLLECSNIPGCYVPSLYDVRYKGDGTIEAILPKTSQVPKKVKKRIVKDMDNVYFPTRMITSLIEVVHDRSYVEVSRGCGRGCRFCQAGVIYRPVRFRSKEKVIEYSKRLLESSGCNEISLVSFSTSDYPNVEVLAKEILQFTEDKKVNISLPSLRLDSTSLELLKQIEKVRKPTLTFAPEAGTQRLRDVINKNIKEEDIYSTVKLAFERGFQNVKLYFMLGLPTETDEDIIGIYEIAKNIRQIYSDLGLKKRVRITVSTSFFVPKPHTPFQWEAQDSIDEMKRKMKMLKEKLSKIKDVEYKWHDFYLSKLEGVLSRGDRRISRVLKNAVELGCQFDDWGEFFDFSKWQLAFERANLDYKFYSDRKRSFDEILPWDMIDTGVSKEFLMKECRLAYEAKPTPSCFERCVGCGVATFKGGICVGKKV</sequence>
<organism evidence="3 4">
    <name type="scientific">Caldicellulosiruptor changbaiensis</name>
    <dbReference type="NCBI Taxonomy" id="1222016"/>
    <lineage>
        <taxon>Bacteria</taxon>
        <taxon>Bacillati</taxon>
        <taxon>Bacillota</taxon>
        <taxon>Bacillota incertae sedis</taxon>
        <taxon>Caldicellulosiruptorales</taxon>
        <taxon>Caldicellulosiruptoraceae</taxon>
        <taxon>Caldicellulosiruptor</taxon>
    </lineage>
</organism>
<keyword evidence="4" id="KW-1185">Reference proteome</keyword>
<dbReference type="PROSITE" id="PS51918">
    <property type="entry name" value="RADICAL_SAM"/>
    <property type="match status" value="1"/>
</dbReference>
<dbReference type="InterPro" id="IPR023404">
    <property type="entry name" value="rSAM_horseshoe"/>
</dbReference>
<dbReference type="SFLD" id="SFLDS00029">
    <property type="entry name" value="Radical_SAM"/>
    <property type="match status" value="1"/>
</dbReference>
<evidence type="ECO:0000256" key="1">
    <source>
        <dbReference type="SAM" id="Coils"/>
    </source>
</evidence>
<dbReference type="Proteomes" id="UP000282930">
    <property type="component" value="Chromosome"/>
</dbReference>
<dbReference type="GO" id="GO:0003824">
    <property type="term" value="F:catalytic activity"/>
    <property type="evidence" value="ECO:0007669"/>
    <property type="project" value="InterPro"/>
</dbReference>
<dbReference type="InterPro" id="IPR006638">
    <property type="entry name" value="Elp3/MiaA/NifB-like_rSAM"/>
</dbReference>
<feature type="coiled-coil region" evidence="1">
    <location>
        <begin position="462"/>
        <end position="489"/>
    </location>
</feature>
<dbReference type="InterPro" id="IPR023862">
    <property type="entry name" value="CHP03960_rSAM"/>
</dbReference>
<feature type="domain" description="Radical SAM core" evidence="2">
    <location>
        <begin position="255"/>
        <end position="490"/>
    </location>
</feature>
<dbReference type="SUPFAM" id="SSF102114">
    <property type="entry name" value="Radical SAM enzymes"/>
    <property type="match status" value="1"/>
</dbReference>
<dbReference type="AlphaFoldDB" id="A0A3T0D3S1"/>
<dbReference type="Pfam" id="PF04055">
    <property type="entry name" value="Radical_SAM"/>
    <property type="match status" value="1"/>
</dbReference>
<name>A0A3T0D3S1_9FIRM</name>
<dbReference type="PANTHER" id="PTHR42731">
    <property type="entry name" value="SLL1084 PROTEIN"/>
    <property type="match status" value="1"/>
</dbReference>
<dbReference type="InterPro" id="IPR045784">
    <property type="entry name" value="Radical_SAM_N2"/>
</dbReference>
<dbReference type="InterPro" id="IPR007197">
    <property type="entry name" value="rSAM"/>
</dbReference>
<protein>
    <submittedName>
        <fullName evidence="3">TIGR03960 family B12-binding radical SAM protein</fullName>
    </submittedName>
</protein>
<dbReference type="PANTHER" id="PTHR42731:SF1">
    <property type="entry name" value="RADICAL SAM DOMAIN PROTEIN"/>
    <property type="match status" value="1"/>
</dbReference>